<protein>
    <submittedName>
        <fullName evidence="7">FAD-dependent oxidoreductase</fullName>
    </submittedName>
</protein>
<evidence type="ECO:0000313" key="7">
    <source>
        <dbReference type="EMBL" id="NEX44624.1"/>
    </source>
</evidence>
<dbReference type="Pfam" id="PF01266">
    <property type="entry name" value="DAO"/>
    <property type="match status" value="1"/>
</dbReference>
<evidence type="ECO:0000259" key="5">
    <source>
        <dbReference type="Pfam" id="PF08669"/>
    </source>
</evidence>
<dbReference type="Gene3D" id="3.50.50.60">
    <property type="entry name" value="FAD/NAD(P)-binding domain"/>
    <property type="match status" value="1"/>
</dbReference>
<dbReference type="SUPFAM" id="SSF54373">
    <property type="entry name" value="FAD-linked reductases, C-terminal domain"/>
    <property type="match status" value="1"/>
</dbReference>
<dbReference type="RefSeq" id="WP_164608682.1">
    <property type="nucleotide sequence ID" value="NZ_JAAIKE010000001.1"/>
</dbReference>
<dbReference type="Pfam" id="PF08669">
    <property type="entry name" value="GCV_T_C"/>
    <property type="match status" value="1"/>
</dbReference>
<dbReference type="SUPFAM" id="SSF101790">
    <property type="entry name" value="Aminomethyltransferase beta-barrel domain"/>
    <property type="match status" value="1"/>
</dbReference>
<dbReference type="Gene3D" id="2.40.30.110">
    <property type="entry name" value="Aminomethyltransferase beta-barrel domains"/>
    <property type="match status" value="1"/>
</dbReference>
<accession>A0A6B3REU7</accession>
<dbReference type="PANTHER" id="PTHR43757">
    <property type="entry name" value="AMINOMETHYLTRANSFERASE"/>
    <property type="match status" value="1"/>
</dbReference>
<evidence type="ECO:0000259" key="6">
    <source>
        <dbReference type="Pfam" id="PF16350"/>
    </source>
</evidence>
<keyword evidence="8" id="KW-1185">Reference proteome</keyword>
<dbReference type="Gene3D" id="3.30.1360.120">
    <property type="entry name" value="Probable tRNA modification gtpase trme, domain 1"/>
    <property type="match status" value="1"/>
</dbReference>
<comment type="caution">
    <text evidence="7">The sequence shown here is derived from an EMBL/GenBank/DDBJ whole genome shotgun (WGS) entry which is preliminary data.</text>
</comment>
<dbReference type="InterPro" id="IPR013977">
    <property type="entry name" value="GcvT_C"/>
</dbReference>
<dbReference type="SUPFAM" id="SSF51905">
    <property type="entry name" value="FAD/NAD(P)-binding domain"/>
    <property type="match status" value="1"/>
</dbReference>
<gene>
    <name evidence="7" type="ORF">G3572_00275</name>
</gene>
<evidence type="ECO:0000313" key="8">
    <source>
        <dbReference type="Proteomes" id="UP000481421"/>
    </source>
</evidence>
<proteinExistence type="inferred from homology"/>
<dbReference type="PANTHER" id="PTHR43757:SF2">
    <property type="entry name" value="AMINOMETHYLTRANSFERASE, MITOCHONDRIAL"/>
    <property type="match status" value="1"/>
</dbReference>
<dbReference type="EMBL" id="JAAIKE010000001">
    <property type="protein sequence ID" value="NEX44624.1"/>
    <property type="molecule type" value="Genomic_DNA"/>
</dbReference>
<organism evidence="7 8">
    <name type="scientific">Pseudotabrizicola algicola</name>
    <dbReference type="NCBI Taxonomy" id="2709381"/>
    <lineage>
        <taxon>Bacteria</taxon>
        <taxon>Pseudomonadati</taxon>
        <taxon>Pseudomonadota</taxon>
        <taxon>Alphaproteobacteria</taxon>
        <taxon>Rhodobacterales</taxon>
        <taxon>Paracoccaceae</taxon>
        <taxon>Pseudotabrizicola</taxon>
    </lineage>
</organism>
<feature type="domain" description="GCVT N-terminal" evidence="4">
    <location>
        <begin position="432"/>
        <end position="706"/>
    </location>
</feature>
<comment type="similarity">
    <text evidence="1">Belongs to the GcvT family.</text>
</comment>
<dbReference type="InterPro" id="IPR032503">
    <property type="entry name" value="FAO_M"/>
</dbReference>
<dbReference type="Pfam" id="PF01571">
    <property type="entry name" value="GCV_T"/>
    <property type="match status" value="1"/>
</dbReference>
<dbReference type="SUPFAM" id="SSF103025">
    <property type="entry name" value="Folate-binding domain"/>
    <property type="match status" value="1"/>
</dbReference>
<dbReference type="Proteomes" id="UP000481421">
    <property type="component" value="Unassembled WGS sequence"/>
</dbReference>
<dbReference type="InterPro" id="IPR006076">
    <property type="entry name" value="FAD-dep_OxRdtase"/>
</dbReference>
<dbReference type="InterPro" id="IPR006222">
    <property type="entry name" value="GCVT_N"/>
</dbReference>
<evidence type="ECO:0000259" key="3">
    <source>
        <dbReference type="Pfam" id="PF01266"/>
    </source>
</evidence>
<dbReference type="Gene3D" id="3.30.70.1400">
    <property type="entry name" value="Aminomethyltransferase beta-barrel domains"/>
    <property type="match status" value="1"/>
</dbReference>
<feature type="domain" description="FAD dependent oxidoreductase" evidence="3">
    <location>
        <begin position="9"/>
        <end position="373"/>
    </location>
</feature>
<evidence type="ECO:0000256" key="1">
    <source>
        <dbReference type="ARBA" id="ARBA00008609"/>
    </source>
</evidence>
<dbReference type="InterPro" id="IPR036188">
    <property type="entry name" value="FAD/NAD-bd_sf"/>
</dbReference>
<dbReference type="GO" id="GO:0016491">
    <property type="term" value="F:oxidoreductase activity"/>
    <property type="evidence" value="ECO:0007669"/>
    <property type="project" value="UniProtKB-KW"/>
</dbReference>
<dbReference type="InterPro" id="IPR029043">
    <property type="entry name" value="GcvT/YgfZ_C"/>
</dbReference>
<evidence type="ECO:0000256" key="2">
    <source>
        <dbReference type="ARBA" id="ARBA00023002"/>
    </source>
</evidence>
<feature type="domain" description="Aminomethyltransferase C-terminal" evidence="5">
    <location>
        <begin position="725"/>
        <end position="804"/>
    </location>
</feature>
<feature type="domain" description="FAD dependent oxidoreductase central" evidence="6">
    <location>
        <begin position="376"/>
        <end position="430"/>
    </location>
</feature>
<sequence>MAALPSSARVVIIGGGAVGASSLYHLALAGWTDCVLLEKNELTAGSTWHAAGNVPTFSSSWSIMNMQRYSASLYRGLGEAVGYPMNYNVTGSVRLGHTAERLLEFKRVVGMGRSQGMALDILSPEEIRSRYPFAETHDLTGALYDPYDGDIDPAQLTQALAKGARDLGAHVERFCPVTAARWTGAEWVLTTPKGEIRAEYVVNAGGYYAAQVGRMFGRRVPMMVMSHQYMLFDTIPELDAWTREVGHKLPLLRDVDSSYYLRQEKMGFNLGPYENPCRAHWATPDDPMPDDFSFQLFPDDLERLEFQITDAMARVPLLAQASLQKVINGPIPYTPDGNPLIGPMPGVPNAFEATVFTFGICQAGGAGKVLAEWVTEGATEWDMWSCDPRRFTGWEDHDYCVKKGMEVYGHEYAIHFPHHVWSAGRMKRLSAVHDRTAALGAQFGPYNGWERALWYAEPGDDTSEAAQRTWARGGPWARAVKAECEAVRDACGILDLPGFSRFVVKGPQVADWLARQITGKVPGVGRLGLAYFADEKGRIVTEMSVARLAEDELLLITAATAQEHDKAWLLRHLEDGLALADESDRWSTQIVTGPKARDVLGAVCDGDLSRPWLTWQHARIAGAEVLLMRVSFAGELGWEVHSRVADTPAVWDAIWAVGQGQGLRPFGMFALNALRIEKGYRAWKGDLSTDYTVLQGGLERFVDWGKPEFRGRAALLAERQAGVTKRFVTLAIEAGDTDPPYMSTIWHEGRAVGEVTSAAWGHRVGVCLGLGMLRADLAVAGTAVEVEVFGERRAAQVLADAPVWDAKNERLRG</sequence>
<dbReference type="Pfam" id="PF16350">
    <property type="entry name" value="FAO_M"/>
    <property type="match status" value="1"/>
</dbReference>
<evidence type="ECO:0000259" key="4">
    <source>
        <dbReference type="Pfam" id="PF01571"/>
    </source>
</evidence>
<name>A0A6B3REU7_9RHOB</name>
<dbReference type="InterPro" id="IPR028896">
    <property type="entry name" value="GcvT/YgfZ/DmdA"/>
</dbReference>
<dbReference type="Gene3D" id="3.30.9.10">
    <property type="entry name" value="D-Amino Acid Oxidase, subunit A, domain 2"/>
    <property type="match status" value="1"/>
</dbReference>
<reference evidence="7 8" key="1">
    <citation type="submission" date="2020-02" db="EMBL/GenBank/DDBJ databases">
        <title>Rhodobacter algicola sp. nov., isolated from microalga culture.</title>
        <authorList>
            <person name="Park C.-Y."/>
        </authorList>
    </citation>
    <scope>NUCLEOTIDE SEQUENCE [LARGE SCALE GENOMIC DNA]</scope>
    <source>
        <strain evidence="7 8">ETT8</strain>
    </source>
</reference>
<dbReference type="AlphaFoldDB" id="A0A6B3REU7"/>
<keyword evidence="2" id="KW-0560">Oxidoreductase</keyword>
<dbReference type="InterPro" id="IPR027266">
    <property type="entry name" value="TrmE/GcvT-like"/>
</dbReference>